<evidence type="ECO:0000256" key="1">
    <source>
        <dbReference type="SAM" id="SignalP"/>
    </source>
</evidence>
<evidence type="ECO:0000313" key="3">
    <source>
        <dbReference type="Proteomes" id="UP000288805"/>
    </source>
</evidence>
<evidence type="ECO:0000313" key="2">
    <source>
        <dbReference type="EMBL" id="RVW59703.1"/>
    </source>
</evidence>
<organism evidence="2 3">
    <name type="scientific">Vitis vinifera</name>
    <name type="common">Grape</name>
    <dbReference type="NCBI Taxonomy" id="29760"/>
    <lineage>
        <taxon>Eukaryota</taxon>
        <taxon>Viridiplantae</taxon>
        <taxon>Streptophyta</taxon>
        <taxon>Embryophyta</taxon>
        <taxon>Tracheophyta</taxon>
        <taxon>Spermatophyta</taxon>
        <taxon>Magnoliopsida</taxon>
        <taxon>eudicotyledons</taxon>
        <taxon>Gunneridae</taxon>
        <taxon>Pentapetalae</taxon>
        <taxon>rosids</taxon>
        <taxon>Vitales</taxon>
        <taxon>Vitaceae</taxon>
        <taxon>Viteae</taxon>
        <taxon>Vitis</taxon>
    </lineage>
</organism>
<name>A0A438FI82_VITVI</name>
<keyword evidence="1" id="KW-0732">Signal</keyword>
<feature type="chain" id="PRO_5019048109" evidence="1">
    <location>
        <begin position="26"/>
        <end position="79"/>
    </location>
</feature>
<comment type="caution">
    <text evidence="2">The sequence shown here is derived from an EMBL/GenBank/DDBJ whole genome shotgun (WGS) entry which is preliminary data.</text>
</comment>
<proteinExistence type="predicted"/>
<dbReference type="AlphaFoldDB" id="A0A438FI82"/>
<accession>A0A438FI82</accession>
<gene>
    <name evidence="2" type="ORF">CK203_098226</name>
</gene>
<feature type="signal peptide" evidence="1">
    <location>
        <begin position="1"/>
        <end position="25"/>
    </location>
</feature>
<dbReference type="EMBL" id="QGNW01000880">
    <property type="protein sequence ID" value="RVW59703.1"/>
    <property type="molecule type" value="Genomic_DNA"/>
</dbReference>
<dbReference type="Proteomes" id="UP000288805">
    <property type="component" value="Unassembled WGS sequence"/>
</dbReference>
<protein>
    <submittedName>
        <fullName evidence="2">Uncharacterized protein</fullName>
    </submittedName>
</protein>
<sequence>MGATTRMVFLLLLVFFASSVLKAEANPRLPYVIKASSSTTGIVTGCEGICRCGPCCLCVHDPMPSCKECCESCDPKLKP</sequence>
<reference evidence="2 3" key="1">
    <citation type="journal article" date="2018" name="PLoS Genet.">
        <title>Population sequencing reveals clonal diversity and ancestral inbreeding in the grapevine cultivar Chardonnay.</title>
        <authorList>
            <person name="Roach M.J."/>
            <person name="Johnson D.L."/>
            <person name="Bohlmann J."/>
            <person name="van Vuuren H.J."/>
            <person name="Jones S.J."/>
            <person name="Pretorius I.S."/>
            <person name="Schmidt S.A."/>
            <person name="Borneman A.R."/>
        </authorList>
    </citation>
    <scope>NUCLEOTIDE SEQUENCE [LARGE SCALE GENOMIC DNA]</scope>
    <source>
        <strain evidence="3">cv. Chardonnay</strain>
        <tissue evidence="2">Leaf</tissue>
    </source>
</reference>